<evidence type="ECO:0000256" key="1">
    <source>
        <dbReference type="SAM" id="Phobius"/>
    </source>
</evidence>
<accession>E3GHP3</accession>
<dbReference type="HOGENOM" id="CLU_2989957_0_0_9"/>
<dbReference type="AlphaFoldDB" id="E3GHP3"/>
<name>E3GHP3_9FIRM</name>
<sequence length="57" mass="6655">MILNQKTTDFVPYIIPFIIIIVNIADIFLTAADIPLTEISHFLPFSAMFFRNFFFLI</sequence>
<reference evidence="2 3" key="2">
    <citation type="journal article" date="2011" name="J. Bacteriol.">
        <title>Complete genome sequence of a carbon monoxide-utilizing acetogen, Eubacterium limosum KIST612.</title>
        <authorList>
            <person name="Roh H."/>
            <person name="Ko H.J."/>
            <person name="Kim D."/>
            <person name="Choi D.G."/>
            <person name="Park S."/>
            <person name="Kim S."/>
            <person name="Chang I.S."/>
            <person name="Choi I.G."/>
        </authorList>
    </citation>
    <scope>NUCLEOTIDE SEQUENCE [LARGE SCALE GENOMIC DNA]</scope>
    <source>
        <strain evidence="2 3">KIST612</strain>
    </source>
</reference>
<evidence type="ECO:0000313" key="3">
    <source>
        <dbReference type="Proteomes" id="UP000006873"/>
    </source>
</evidence>
<keyword evidence="1" id="KW-1133">Transmembrane helix</keyword>
<dbReference type="EMBL" id="CP002273">
    <property type="protein sequence ID" value="ADO35201.1"/>
    <property type="molecule type" value="Genomic_DNA"/>
</dbReference>
<gene>
    <name evidence="2" type="ordered locus">ELI_0181</name>
</gene>
<feature type="transmembrane region" description="Helical" evidence="1">
    <location>
        <begin position="12"/>
        <end position="32"/>
    </location>
</feature>
<evidence type="ECO:0000313" key="2">
    <source>
        <dbReference type="EMBL" id="ADO35201.1"/>
    </source>
</evidence>
<dbReference type="Proteomes" id="UP000006873">
    <property type="component" value="Chromosome"/>
</dbReference>
<protein>
    <submittedName>
        <fullName evidence="2">Uncharacterized protein</fullName>
    </submittedName>
</protein>
<organism evidence="2 3">
    <name type="scientific">Eubacterium callanderi</name>
    <dbReference type="NCBI Taxonomy" id="53442"/>
    <lineage>
        <taxon>Bacteria</taxon>
        <taxon>Bacillati</taxon>
        <taxon>Bacillota</taxon>
        <taxon>Clostridia</taxon>
        <taxon>Eubacteriales</taxon>
        <taxon>Eubacteriaceae</taxon>
        <taxon>Eubacterium</taxon>
    </lineage>
</organism>
<keyword evidence="1" id="KW-0812">Transmembrane</keyword>
<reference key="1">
    <citation type="submission" date="2010-09" db="EMBL/GenBank/DDBJ databases">
        <authorList>
            <person name="Roh H."/>
            <person name="Ko H.-J."/>
            <person name="Kim D."/>
            <person name="Choi D.G."/>
            <person name="Park S."/>
            <person name="Kim S."/>
            <person name="Kim K.H."/>
            <person name="Chang I.S."/>
            <person name="Choi I.-G."/>
        </authorList>
    </citation>
    <scope>NUCLEOTIDE SEQUENCE</scope>
    <source>
        <strain>KIST612</strain>
    </source>
</reference>
<keyword evidence="3" id="KW-1185">Reference proteome</keyword>
<keyword evidence="1" id="KW-0472">Membrane</keyword>
<dbReference type="KEGG" id="elm:ELI_0181"/>
<proteinExistence type="predicted"/>